<comment type="caution">
    <text evidence="1">The sequence shown here is derived from an EMBL/GenBank/DDBJ whole genome shotgun (WGS) entry which is preliminary data.</text>
</comment>
<reference evidence="1" key="1">
    <citation type="journal article" date="2014" name="Int. J. Syst. Evol. Microbiol.">
        <title>Complete genome sequence of Corynebacterium casei LMG S-19264T (=DSM 44701T), isolated from a smear-ripened cheese.</title>
        <authorList>
            <consortium name="US DOE Joint Genome Institute (JGI-PGF)"/>
            <person name="Walter F."/>
            <person name="Albersmeier A."/>
            <person name="Kalinowski J."/>
            <person name="Ruckert C."/>
        </authorList>
    </citation>
    <scope>NUCLEOTIDE SEQUENCE</scope>
    <source>
        <strain evidence="1">KCTC 42651</strain>
    </source>
</reference>
<dbReference type="Proteomes" id="UP000630353">
    <property type="component" value="Unassembled WGS sequence"/>
</dbReference>
<reference evidence="1" key="2">
    <citation type="submission" date="2020-09" db="EMBL/GenBank/DDBJ databases">
        <authorList>
            <person name="Sun Q."/>
            <person name="Kim S."/>
        </authorList>
    </citation>
    <scope>NUCLEOTIDE SEQUENCE</scope>
    <source>
        <strain evidence="1">KCTC 42651</strain>
    </source>
</reference>
<protein>
    <recommendedName>
        <fullName evidence="3">TIR domain-containing protein</fullName>
    </recommendedName>
</protein>
<name>A0A919CQN2_9PROT</name>
<evidence type="ECO:0000313" key="1">
    <source>
        <dbReference type="EMBL" id="GHD55137.1"/>
    </source>
</evidence>
<evidence type="ECO:0000313" key="2">
    <source>
        <dbReference type="Proteomes" id="UP000630353"/>
    </source>
</evidence>
<dbReference type="EMBL" id="BMZS01000008">
    <property type="protein sequence ID" value="GHD55137.1"/>
    <property type="molecule type" value="Genomic_DNA"/>
</dbReference>
<gene>
    <name evidence="1" type="ORF">GCM10017083_33640</name>
</gene>
<evidence type="ECO:0008006" key="3">
    <source>
        <dbReference type="Google" id="ProtNLM"/>
    </source>
</evidence>
<organism evidence="1 2">
    <name type="scientific">Thalassobaculum fulvum</name>
    <dbReference type="NCBI Taxonomy" id="1633335"/>
    <lineage>
        <taxon>Bacteria</taxon>
        <taxon>Pseudomonadati</taxon>
        <taxon>Pseudomonadota</taxon>
        <taxon>Alphaproteobacteria</taxon>
        <taxon>Rhodospirillales</taxon>
        <taxon>Thalassobaculaceae</taxon>
        <taxon>Thalassobaculum</taxon>
    </lineage>
</organism>
<dbReference type="AlphaFoldDB" id="A0A919CQN2"/>
<sequence length="133" mass="14813">MTDSAPATVRRLHLIFDLERGRLVARDFLRELSEQNWPVQVTGASKRQDLDAAHRELVMVETMRRAQVALVLVTPMASTSRNVVEEVRYAKHANLHVAGLLIAGSTAHTQLPQGLHKSAVVGWDWGALKKLVM</sequence>
<accession>A0A919CQN2</accession>
<keyword evidence="2" id="KW-1185">Reference proteome</keyword>
<dbReference type="RefSeq" id="WP_189991731.1">
    <property type="nucleotide sequence ID" value="NZ_BMZS01000008.1"/>
</dbReference>
<proteinExistence type="predicted"/>